<feature type="region of interest" description="Disordered" evidence="6">
    <location>
        <begin position="132"/>
        <end position="162"/>
    </location>
</feature>
<comment type="caution">
    <text evidence="7">The sequence shown here is derived from an EMBL/GenBank/DDBJ whole genome shotgun (WGS) entry which is preliminary data.</text>
</comment>
<evidence type="ECO:0000256" key="4">
    <source>
        <dbReference type="ARBA" id="ARBA00022786"/>
    </source>
</evidence>
<evidence type="ECO:0000313" key="8">
    <source>
        <dbReference type="Proteomes" id="UP000283895"/>
    </source>
</evidence>
<gene>
    <name evidence="7" type="ORF">VMCG_09936</name>
</gene>
<name>A0A423VF17_9PEZI</name>
<accession>A0A423VF17</accession>
<sequence length="162" mass="17189">MAARNNAAGSDPQHQHPTVHGLNWPTTTESTREIDAHIGRTTGIAMNKDSHFTSLHLHRARDADLFESFCRDRLPSDDIYVAAHHQPVNPEDEDDVVPDQHAAFGIQKATQLRREPAWRDFGLGGLMAKGPGASAFKGIGGGGGGGKGAKGKKPGGGSALPR</sequence>
<feature type="compositionally biased region" description="Gly residues" evidence="6">
    <location>
        <begin position="138"/>
        <end position="162"/>
    </location>
</feature>
<comment type="similarity">
    <text evidence="1">Belongs to the APC13 family.</text>
</comment>
<reference evidence="7 8" key="1">
    <citation type="submission" date="2015-09" db="EMBL/GenBank/DDBJ databases">
        <title>Host preference determinants of Valsa canker pathogens revealed by comparative genomics.</title>
        <authorList>
            <person name="Yin Z."/>
            <person name="Huang L."/>
        </authorList>
    </citation>
    <scope>NUCLEOTIDE SEQUENCE [LARGE SCALE GENOMIC DNA]</scope>
    <source>
        <strain evidence="7 8">03-1</strain>
    </source>
</reference>
<evidence type="ECO:0000256" key="3">
    <source>
        <dbReference type="ARBA" id="ARBA00022776"/>
    </source>
</evidence>
<dbReference type="GO" id="GO:0005680">
    <property type="term" value="C:anaphase-promoting complex"/>
    <property type="evidence" value="ECO:0007669"/>
    <property type="project" value="InterPro"/>
</dbReference>
<dbReference type="OrthoDB" id="2351920at2759"/>
<keyword evidence="8" id="KW-1185">Reference proteome</keyword>
<dbReference type="EMBL" id="LKEA01000069">
    <property type="protein sequence ID" value="ROV89579.1"/>
    <property type="molecule type" value="Genomic_DNA"/>
</dbReference>
<dbReference type="GO" id="GO:0051301">
    <property type="term" value="P:cell division"/>
    <property type="evidence" value="ECO:0007669"/>
    <property type="project" value="UniProtKB-KW"/>
</dbReference>
<protein>
    <submittedName>
        <fullName evidence="7">Uncharacterized protein</fullName>
    </submittedName>
</protein>
<keyword evidence="3" id="KW-0498">Mitosis</keyword>
<evidence type="ECO:0000256" key="1">
    <source>
        <dbReference type="ARBA" id="ARBA00006940"/>
    </source>
</evidence>
<keyword evidence="4" id="KW-0833">Ubl conjugation pathway</keyword>
<keyword evidence="5" id="KW-0131">Cell cycle</keyword>
<organism evidence="7 8">
    <name type="scientific">Cytospora schulzeri</name>
    <dbReference type="NCBI Taxonomy" id="448051"/>
    <lineage>
        <taxon>Eukaryota</taxon>
        <taxon>Fungi</taxon>
        <taxon>Dikarya</taxon>
        <taxon>Ascomycota</taxon>
        <taxon>Pezizomycotina</taxon>
        <taxon>Sordariomycetes</taxon>
        <taxon>Sordariomycetidae</taxon>
        <taxon>Diaporthales</taxon>
        <taxon>Cytosporaceae</taxon>
        <taxon>Cytospora</taxon>
    </lineage>
</organism>
<dbReference type="PANTHER" id="PTHR28526">
    <property type="entry name" value="ANAPHASE-PROMOTING COMPLEX SUBUNIT 13"/>
    <property type="match status" value="1"/>
</dbReference>
<evidence type="ECO:0000313" key="7">
    <source>
        <dbReference type="EMBL" id="ROV89579.1"/>
    </source>
</evidence>
<dbReference type="PANTHER" id="PTHR28526:SF1">
    <property type="entry name" value="ANAPHASE-PROMOTING COMPLEX SUBUNIT 13"/>
    <property type="match status" value="1"/>
</dbReference>
<dbReference type="Proteomes" id="UP000283895">
    <property type="component" value="Unassembled WGS sequence"/>
</dbReference>
<proteinExistence type="inferred from homology"/>
<evidence type="ECO:0000256" key="2">
    <source>
        <dbReference type="ARBA" id="ARBA00022618"/>
    </source>
</evidence>
<evidence type="ECO:0000256" key="5">
    <source>
        <dbReference type="ARBA" id="ARBA00023306"/>
    </source>
</evidence>
<dbReference type="AlphaFoldDB" id="A0A423VF17"/>
<feature type="region of interest" description="Disordered" evidence="6">
    <location>
        <begin position="1"/>
        <end position="27"/>
    </location>
</feature>
<keyword evidence="2" id="KW-0132">Cell division</keyword>
<dbReference type="Pfam" id="PF05839">
    <property type="entry name" value="Apc13p"/>
    <property type="match status" value="1"/>
</dbReference>
<dbReference type="InterPro" id="IPR008401">
    <property type="entry name" value="Apc13"/>
</dbReference>
<evidence type="ECO:0000256" key="6">
    <source>
        <dbReference type="SAM" id="MobiDB-lite"/>
    </source>
</evidence>